<evidence type="ECO:0000256" key="1">
    <source>
        <dbReference type="ARBA" id="ARBA00008931"/>
    </source>
</evidence>
<evidence type="ECO:0000313" key="7">
    <source>
        <dbReference type="EMBL" id="KAK3582786.1"/>
    </source>
</evidence>
<dbReference type="Pfam" id="PF00252">
    <property type="entry name" value="Ribosomal_L16"/>
    <property type="match status" value="1"/>
</dbReference>
<keyword evidence="8" id="KW-1185">Reference proteome</keyword>
<evidence type="ECO:0000256" key="6">
    <source>
        <dbReference type="RuleBase" id="RU004413"/>
    </source>
</evidence>
<gene>
    <name evidence="7" type="ORF">CHS0354_035723</name>
</gene>
<dbReference type="CDD" id="cd01433">
    <property type="entry name" value="Ribosomal_L16_L10e"/>
    <property type="match status" value="1"/>
</dbReference>
<dbReference type="GO" id="GO:0032543">
    <property type="term" value="P:mitochondrial translation"/>
    <property type="evidence" value="ECO:0007669"/>
    <property type="project" value="TreeGrafter"/>
</dbReference>
<reference evidence="7" key="1">
    <citation type="journal article" date="2021" name="Genome Biol. Evol.">
        <title>A High-Quality Reference Genome for a Parasitic Bivalve with Doubly Uniparental Inheritance (Bivalvia: Unionida).</title>
        <authorList>
            <person name="Smith C.H."/>
        </authorList>
    </citation>
    <scope>NUCLEOTIDE SEQUENCE</scope>
    <source>
        <strain evidence="7">CHS0354</strain>
    </source>
</reference>
<evidence type="ECO:0000313" key="8">
    <source>
        <dbReference type="Proteomes" id="UP001195483"/>
    </source>
</evidence>
<dbReference type="InterPro" id="IPR047873">
    <property type="entry name" value="Ribosomal_uL16"/>
</dbReference>
<dbReference type="AlphaFoldDB" id="A0AAE0RZW0"/>
<proteinExistence type="inferred from homology"/>
<dbReference type="PANTHER" id="PTHR12220">
    <property type="entry name" value="50S/60S RIBOSOMAL PROTEIN L16"/>
    <property type="match status" value="1"/>
</dbReference>
<keyword evidence="2 6" id="KW-0689">Ribosomal protein</keyword>
<comment type="similarity">
    <text evidence="1 6">Belongs to the universal ribosomal protein uL16 family.</text>
</comment>
<evidence type="ECO:0000256" key="4">
    <source>
        <dbReference type="ARBA" id="ARBA00035302"/>
    </source>
</evidence>
<evidence type="ECO:0000256" key="5">
    <source>
        <dbReference type="ARBA" id="ARBA00035440"/>
    </source>
</evidence>
<dbReference type="EMBL" id="JAEAOA010002087">
    <property type="protein sequence ID" value="KAK3582786.1"/>
    <property type="molecule type" value="Genomic_DNA"/>
</dbReference>
<dbReference type="PANTHER" id="PTHR12220:SF13">
    <property type="entry name" value="LARGE RIBOSOMAL SUBUNIT PROTEIN UL16M"/>
    <property type="match status" value="1"/>
</dbReference>
<dbReference type="GO" id="GO:0003735">
    <property type="term" value="F:structural constituent of ribosome"/>
    <property type="evidence" value="ECO:0007669"/>
    <property type="project" value="InterPro"/>
</dbReference>
<dbReference type="InterPro" id="IPR020798">
    <property type="entry name" value="Ribosomal_uL16_CS"/>
</dbReference>
<reference evidence="7" key="3">
    <citation type="submission" date="2023-05" db="EMBL/GenBank/DDBJ databases">
        <authorList>
            <person name="Smith C.H."/>
        </authorList>
    </citation>
    <scope>NUCLEOTIDE SEQUENCE</scope>
    <source>
        <strain evidence="7">CHS0354</strain>
        <tissue evidence="7">Mantle</tissue>
    </source>
</reference>
<reference evidence="7" key="2">
    <citation type="journal article" date="2021" name="Genome Biol. Evol.">
        <title>Developing a high-quality reference genome for a parasitic bivalve with doubly uniparental inheritance (Bivalvia: Unionida).</title>
        <authorList>
            <person name="Smith C.H."/>
        </authorList>
    </citation>
    <scope>NUCLEOTIDE SEQUENCE</scope>
    <source>
        <strain evidence="7">CHS0354</strain>
        <tissue evidence="7">Mantle</tissue>
    </source>
</reference>
<dbReference type="PRINTS" id="PR00060">
    <property type="entry name" value="RIBOSOMALL16"/>
</dbReference>
<evidence type="ECO:0000256" key="2">
    <source>
        <dbReference type="ARBA" id="ARBA00022980"/>
    </source>
</evidence>
<dbReference type="InterPro" id="IPR036920">
    <property type="entry name" value="Ribosomal_uL16_sf"/>
</dbReference>
<sequence length="251" mass="29613">MITTGITMLSRCCLSTQLLCRKIEFNSPVCTQVASLMRLEHPPSYDHVEFPQKRKLKFFDKVPKFPSDQRPQKMMKDLALMRGPELIHNKLQYAEFGIQAIQGGRLKHGQIEAVRGIMYRNIDEKRMFAIWRIDQPWQSVTKKGQGKRMGGGKGSIDRWEFPVRPDRIILELGGTVEFKEVSKFMEQAAHILPFKARVVTKEMLIKEKEEEERIKRENINPFTFEYCAKKNFLGINIWLSPYDYRWHNKYR</sequence>
<accession>A0AAE0RZW0</accession>
<dbReference type="PROSITE" id="PS00701">
    <property type="entry name" value="RIBOSOMAL_L16_2"/>
    <property type="match status" value="1"/>
</dbReference>
<keyword evidence="3 6" id="KW-0687">Ribonucleoprotein</keyword>
<dbReference type="SUPFAM" id="SSF54686">
    <property type="entry name" value="Ribosomal protein L16p/L10e"/>
    <property type="match status" value="1"/>
</dbReference>
<protein>
    <recommendedName>
        <fullName evidence="4">Large ribosomal subunit protein uL16m</fullName>
    </recommendedName>
    <alternativeName>
        <fullName evidence="5">39S ribosomal protein L16, mitochondrial</fullName>
    </alternativeName>
</protein>
<dbReference type="GO" id="GO:0005762">
    <property type="term" value="C:mitochondrial large ribosomal subunit"/>
    <property type="evidence" value="ECO:0007669"/>
    <property type="project" value="TreeGrafter"/>
</dbReference>
<dbReference type="Gene3D" id="3.90.1170.10">
    <property type="entry name" value="Ribosomal protein L10e/L16"/>
    <property type="match status" value="1"/>
</dbReference>
<dbReference type="Proteomes" id="UP001195483">
    <property type="component" value="Unassembled WGS sequence"/>
</dbReference>
<evidence type="ECO:0000256" key="3">
    <source>
        <dbReference type="ARBA" id="ARBA00023274"/>
    </source>
</evidence>
<dbReference type="InterPro" id="IPR000114">
    <property type="entry name" value="Ribosomal_uL16_bact-type"/>
</dbReference>
<name>A0AAE0RZW0_9BIVA</name>
<dbReference type="GO" id="GO:0019843">
    <property type="term" value="F:rRNA binding"/>
    <property type="evidence" value="ECO:0007669"/>
    <property type="project" value="InterPro"/>
</dbReference>
<organism evidence="7 8">
    <name type="scientific">Potamilus streckersoni</name>
    <dbReference type="NCBI Taxonomy" id="2493646"/>
    <lineage>
        <taxon>Eukaryota</taxon>
        <taxon>Metazoa</taxon>
        <taxon>Spiralia</taxon>
        <taxon>Lophotrochozoa</taxon>
        <taxon>Mollusca</taxon>
        <taxon>Bivalvia</taxon>
        <taxon>Autobranchia</taxon>
        <taxon>Heteroconchia</taxon>
        <taxon>Palaeoheterodonta</taxon>
        <taxon>Unionida</taxon>
        <taxon>Unionoidea</taxon>
        <taxon>Unionidae</taxon>
        <taxon>Ambleminae</taxon>
        <taxon>Lampsilini</taxon>
        <taxon>Potamilus</taxon>
    </lineage>
</organism>
<dbReference type="InterPro" id="IPR016180">
    <property type="entry name" value="Ribosomal_uL16_dom"/>
</dbReference>
<comment type="caution">
    <text evidence="7">The sequence shown here is derived from an EMBL/GenBank/DDBJ whole genome shotgun (WGS) entry which is preliminary data.</text>
</comment>